<dbReference type="OrthoDB" id="797474at2"/>
<dbReference type="EMBL" id="RBKU01000001">
    <property type="protein sequence ID" value="RKR85281.1"/>
    <property type="molecule type" value="Genomic_DNA"/>
</dbReference>
<evidence type="ECO:0008006" key="3">
    <source>
        <dbReference type="Google" id="ProtNLM"/>
    </source>
</evidence>
<proteinExistence type="predicted"/>
<dbReference type="Proteomes" id="UP000268007">
    <property type="component" value="Unassembled WGS sequence"/>
</dbReference>
<protein>
    <recommendedName>
        <fullName evidence="3">DUF2691 family protein</fullName>
    </recommendedName>
</protein>
<dbReference type="RefSeq" id="WP_121201344.1">
    <property type="nucleotide sequence ID" value="NZ_RBKU01000001.1"/>
</dbReference>
<gene>
    <name evidence="1" type="ORF">BDD43_5545</name>
</gene>
<comment type="caution">
    <text evidence="1">The sequence shown here is derived from an EMBL/GenBank/DDBJ whole genome shotgun (WGS) entry which is preliminary data.</text>
</comment>
<organism evidence="1 2">
    <name type="scientific">Mucilaginibacter gracilis</name>
    <dbReference type="NCBI Taxonomy" id="423350"/>
    <lineage>
        <taxon>Bacteria</taxon>
        <taxon>Pseudomonadati</taxon>
        <taxon>Bacteroidota</taxon>
        <taxon>Sphingobacteriia</taxon>
        <taxon>Sphingobacteriales</taxon>
        <taxon>Sphingobacteriaceae</taxon>
        <taxon>Mucilaginibacter</taxon>
    </lineage>
</organism>
<dbReference type="AlphaFoldDB" id="A0A495J9C6"/>
<evidence type="ECO:0000313" key="2">
    <source>
        <dbReference type="Proteomes" id="UP000268007"/>
    </source>
</evidence>
<evidence type="ECO:0000313" key="1">
    <source>
        <dbReference type="EMBL" id="RKR85281.1"/>
    </source>
</evidence>
<reference evidence="1 2" key="1">
    <citation type="submission" date="2018-10" db="EMBL/GenBank/DDBJ databases">
        <title>Genomic Encyclopedia of Archaeal and Bacterial Type Strains, Phase II (KMG-II): from individual species to whole genera.</title>
        <authorList>
            <person name="Goeker M."/>
        </authorList>
    </citation>
    <scope>NUCLEOTIDE SEQUENCE [LARGE SCALE GENOMIC DNA]</scope>
    <source>
        <strain evidence="1 2">DSM 18602</strain>
    </source>
</reference>
<keyword evidence="2" id="KW-1185">Reference proteome</keyword>
<sequence length="158" mass="18384">MNWIIQKSKKITCHTLLNEILTPILNEVKDYNWIFSDIDYNDSQSKNLPINMDDEYFVLTPKQFEIILNADVQIWWGVVLGVPNHLKIAVNESNIPLAEGNALIWKDGNIQYPDAEIEIICFDSGYTIVKFKNEVLSKHFKVYFPEAIQLEKFSQSFI</sequence>
<name>A0A495J9C6_9SPHI</name>
<accession>A0A495J9C6</accession>